<accession>A0A0C3DTM1</accession>
<dbReference type="Pfam" id="PF00172">
    <property type="entry name" value="Zn_clus"/>
    <property type="match status" value="1"/>
</dbReference>
<dbReference type="PANTHER" id="PTHR36206:SF4">
    <property type="entry name" value="HYPOTHETICAL CONSERVED PROTEIN (EUROFUNG)-RELATED"/>
    <property type="match status" value="1"/>
</dbReference>
<dbReference type="Gene3D" id="4.10.240.10">
    <property type="entry name" value="Zn(2)-C6 fungal-type DNA-binding domain"/>
    <property type="match status" value="1"/>
</dbReference>
<feature type="domain" description="Zn(2)-C6 fungal-type" evidence="7">
    <location>
        <begin position="1"/>
        <end position="33"/>
    </location>
</feature>
<sequence length="269" mass="30542">RYRRVKCDETKPKCRRCIKFKTDCDGYETRATKPSQDFSFQSGLEAFYFLNFRDCVAPELAGPLGSSLWSRIILQACHFECYVRETVVALAALRMSLSTVHKSTMPLSSIEISAQHYRFALQQYGKAVRNMRKALAVSNTETSIRKALICCLLVFCFEVFQGNHDLAILHAKSGFQLLQERLVTKPYSSSSAGGISYVGHASIENDIVRAFNRLDLQIMTYTNSDPLEVHKFASQGGSNMVAHMPSLFSNLDEANIYWELVMKRNHHFI</sequence>
<dbReference type="InterPro" id="IPR001138">
    <property type="entry name" value="Zn2Cys6_DnaBD"/>
</dbReference>
<name>A0A0C3DTM1_OIDMZ</name>
<dbReference type="Proteomes" id="UP000054321">
    <property type="component" value="Unassembled WGS sequence"/>
</dbReference>
<evidence type="ECO:0000256" key="6">
    <source>
        <dbReference type="ARBA" id="ARBA00023242"/>
    </source>
</evidence>
<evidence type="ECO:0000256" key="3">
    <source>
        <dbReference type="ARBA" id="ARBA00023015"/>
    </source>
</evidence>
<dbReference type="OrthoDB" id="3172332at2759"/>
<dbReference type="CDD" id="cd00067">
    <property type="entry name" value="GAL4"/>
    <property type="match status" value="1"/>
</dbReference>
<evidence type="ECO:0000313" key="8">
    <source>
        <dbReference type="EMBL" id="KIN05423.1"/>
    </source>
</evidence>
<evidence type="ECO:0000313" key="9">
    <source>
        <dbReference type="Proteomes" id="UP000054321"/>
    </source>
</evidence>
<dbReference type="GO" id="GO:0008270">
    <property type="term" value="F:zinc ion binding"/>
    <property type="evidence" value="ECO:0007669"/>
    <property type="project" value="InterPro"/>
</dbReference>
<dbReference type="InterPro" id="IPR052360">
    <property type="entry name" value="Transcr_Regulatory_Proteins"/>
</dbReference>
<dbReference type="PANTHER" id="PTHR36206">
    <property type="entry name" value="ASPERCRYPTIN BIOSYNTHESIS CLUSTER-SPECIFIC TRANSCRIPTION REGULATOR ATNN-RELATED"/>
    <property type="match status" value="1"/>
</dbReference>
<evidence type="ECO:0000259" key="7">
    <source>
        <dbReference type="Pfam" id="PF00172"/>
    </source>
</evidence>
<evidence type="ECO:0000256" key="4">
    <source>
        <dbReference type="ARBA" id="ARBA00023125"/>
    </source>
</evidence>
<gene>
    <name evidence="8" type="ORF">OIDMADRAFT_88474</name>
</gene>
<evidence type="ECO:0000256" key="1">
    <source>
        <dbReference type="ARBA" id="ARBA00022723"/>
    </source>
</evidence>
<organism evidence="8 9">
    <name type="scientific">Oidiodendron maius (strain Zn)</name>
    <dbReference type="NCBI Taxonomy" id="913774"/>
    <lineage>
        <taxon>Eukaryota</taxon>
        <taxon>Fungi</taxon>
        <taxon>Dikarya</taxon>
        <taxon>Ascomycota</taxon>
        <taxon>Pezizomycotina</taxon>
        <taxon>Leotiomycetes</taxon>
        <taxon>Leotiomycetes incertae sedis</taxon>
        <taxon>Myxotrichaceae</taxon>
        <taxon>Oidiodendron</taxon>
    </lineage>
</organism>
<proteinExistence type="predicted"/>
<keyword evidence="3" id="KW-0805">Transcription regulation</keyword>
<dbReference type="InParanoid" id="A0A0C3DTM1"/>
<keyword evidence="6" id="KW-0539">Nucleus</keyword>
<protein>
    <recommendedName>
        <fullName evidence="7">Zn(2)-C6 fungal-type domain-containing protein</fullName>
    </recommendedName>
</protein>
<dbReference type="Pfam" id="PF11951">
    <property type="entry name" value="Fungal_trans_2"/>
    <property type="match status" value="1"/>
</dbReference>
<keyword evidence="5" id="KW-0804">Transcription</keyword>
<dbReference type="EMBL" id="KN832872">
    <property type="protein sequence ID" value="KIN05423.1"/>
    <property type="molecule type" value="Genomic_DNA"/>
</dbReference>
<dbReference type="SUPFAM" id="SSF57701">
    <property type="entry name" value="Zn2/Cys6 DNA-binding domain"/>
    <property type="match status" value="1"/>
</dbReference>
<reference evidence="8 9" key="1">
    <citation type="submission" date="2014-04" db="EMBL/GenBank/DDBJ databases">
        <authorList>
            <consortium name="DOE Joint Genome Institute"/>
            <person name="Kuo A."/>
            <person name="Martino E."/>
            <person name="Perotto S."/>
            <person name="Kohler A."/>
            <person name="Nagy L.G."/>
            <person name="Floudas D."/>
            <person name="Copeland A."/>
            <person name="Barry K.W."/>
            <person name="Cichocki N."/>
            <person name="Veneault-Fourrey C."/>
            <person name="LaButti K."/>
            <person name="Lindquist E.A."/>
            <person name="Lipzen A."/>
            <person name="Lundell T."/>
            <person name="Morin E."/>
            <person name="Murat C."/>
            <person name="Sun H."/>
            <person name="Tunlid A."/>
            <person name="Henrissat B."/>
            <person name="Grigoriev I.V."/>
            <person name="Hibbett D.S."/>
            <person name="Martin F."/>
            <person name="Nordberg H.P."/>
            <person name="Cantor M.N."/>
            <person name="Hua S.X."/>
        </authorList>
    </citation>
    <scope>NUCLEOTIDE SEQUENCE [LARGE SCALE GENOMIC DNA]</scope>
    <source>
        <strain evidence="8 9">Zn</strain>
    </source>
</reference>
<dbReference type="GO" id="GO:0000981">
    <property type="term" value="F:DNA-binding transcription factor activity, RNA polymerase II-specific"/>
    <property type="evidence" value="ECO:0007669"/>
    <property type="project" value="InterPro"/>
</dbReference>
<keyword evidence="1" id="KW-0479">Metal-binding</keyword>
<dbReference type="InterPro" id="IPR021858">
    <property type="entry name" value="Fun_TF"/>
</dbReference>
<evidence type="ECO:0000256" key="2">
    <source>
        <dbReference type="ARBA" id="ARBA00022833"/>
    </source>
</evidence>
<keyword evidence="9" id="KW-1185">Reference proteome</keyword>
<feature type="non-terminal residue" evidence="8">
    <location>
        <position position="269"/>
    </location>
</feature>
<feature type="non-terminal residue" evidence="8">
    <location>
        <position position="1"/>
    </location>
</feature>
<dbReference type="GO" id="GO:0003677">
    <property type="term" value="F:DNA binding"/>
    <property type="evidence" value="ECO:0007669"/>
    <property type="project" value="UniProtKB-KW"/>
</dbReference>
<evidence type="ECO:0000256" key="5">
    <source>
        <dbReference type="ARBA" id="ARBA00023163"/>
    </source>
</evidence>
<dbReference type="HOGENOM" id="CLU_011409_7_0_1"/>
<dbReference type="InterPro" id="IPR036864">
    <property type="entry name" value="Zn2-C6_fun-type_DNA-bd_sf"/>
</dbReference>
<dbReference type="AlphaFoldDB" id="A0A0C3DTM1"/>
<keyword evidence="4" id="KW-0238">DNA-binding</keyword>
<reference evidence="9" key="2">
    <citation type="submission" date="2015-01" db="EMBL/GenBank/DDBJ databases">
        <title>Evolutionary Origins and Diversification of the Mycorrhizal Mutualists.</title>
        <authorList>
            <consortium name="DOE Joint Genome Institute"/>
            <consortium name="Mycorrhizal Genomics Consortium"/>
            <person name="Kohler A."/>
            <person name="Kuo A."/>
            <person name="Nagy L.G."/>
            <person name="Floudas D."/>
            <person name="Copeland A."/>
            <person name="Barry K.W."/>
            <person name="Cichocki N."/>
            <person name="Veneault-Fourrey C."/>
            <person name="LaButti K."/>
            <person name="Lindquist E.A."/>
            <person name="Lipzen A."/>
            <person name="Lundell T."/>
            <person name="Morin E."/>
            <person name="Murat C."/>
            <person name="Riley R."/>
            <person name="Ohm R."/>
            <person name="Sun H."/>
            <person name="Tunlid A."/>
            <person name="Henrissat B."/>
            <person name="Grigoriev I.V."/>
            <person name="Hibbett D.S."/>
            <person name="Martin F."/>
        </authorList>
    </citation>
    <scope>NUCLEOTIDE SEQUENCE [LARGE SCALE GENOMIC DNA]</scope>
    <source>
        <strain evidence="9">Zn</strain>
    </source>
</reference>
<keyword evidence="2" id="KW-0862">Zinc</keyword>